<gene>
    <name evidence="1" type="primary">ORF157282</name>
</gene>
<accession>A0A0B7B492</accession>
<sequence>MPDNVVYVVERERILINFSWAWRASGMVAAAEDKWERTMCHDVDILTNILLFQSKEFLMLFLI</sequence>
<proteinExistence type="predicted"/>
<dbReference type="AlphaFoldDB" id="A0A0B7B492"/>
<name>A0A0B7B492_9EUPU</name>
<protein>
    <submittedName>
        <fullName evidence="1">Uncharacterized protein</fullName>
    </submittedName>
</protein>
<reference evidence="1" key="1">
    <citation type="submission" date="2014-12" db="EMBL/GenBank/DDBJ databases">
        <title>Insight into the proteome of Arion vulgaris.</title>
        <authorList>
            <person name="Aradska J."/>
            <person name="Bulat T."/>
            <person name="Smidak R."/>
            <person name="Sarate P."/>
            <person name="Gangsoo J."/>
            <person name="Sialana F."/>
            <person name="Bilban M."/>
            <person name="Lubec G."/>
        </authorList>
    </citation>
    <scope>NUCLEOTIDE SEQUENCE</scope>
    <source>
        <tissue evidence="1">Skin</tissue>
    </source>
</reference>
<organism evidence="1">
    <name type="scientific">Arion vulgaris</name>
    <dbReference type="NCBI Taxonomy" id="1028688"/>
    <lineage>
        <taxon>Eukaryota</taxon>
        <taxon>Metazoa</taxon>
        <taxon>Spiralia</taxon>
        <taxon>Lophotrochozoa</taxon>
        <taxon>Mollusca</taxon>
        <taxon>Gastropoda</taxon>
        <taxon>Heterobranchia</taxon>
        <taxon>Euthyneura</taxon>
        <taxon>Panpulmonata</taxon>
        <taxon>Eupulmonata</taxon>
        <taxon>Stylommatophora</taxon>
        <taxon>Helicina</taxon>
        <taxon>Arionoidea</taxon>
        <taxon>Arionidae</taxon>
        <taxon>Arion</taxon>
    </lineage>
</organism>
<evidence type="ECO:0000313" key="1">
    <source>
        <dbReference type="EMBL" id="CEK87091.1"/>
    </source>
</evidence>
<dbReference type="EMBL" id="HACG01040226">
    <property type="protein sequence ID" value="CEK87091.1"/>
    <property type="molecule type" value="Transcribed_RNA"/>
</dbReference>